<accession>A0A9N9FW38</accession>
<protein>
    <submittedName>
        <fullName evidence="1">626_t:CDS:1</fullName>
    </submittedName>
</protein>
<sequence>MWSPHQKDSQKQTRASTIMFEEGIYFSEDEIKLTLELPKNIDPDDHRKGIR</sequence>
<dbReference type="AlphaFoldDB" id="A0A9N9FW38"/>
<gene>
    <name evidence="1" type="ORF">FCALED_LOCUS6627</name>
</gene>
<reference evidence="1" key="1">
    <citation type="submission" date="2021-06" db="EMBL/GenBank/DDBJ databases">
        <authorList>
            <person name="Kallberg Y."/>
            <person name="Tangrot J."/>
            <person name="Rosling A."/>
        </authorList>
    </citation>
    <scope>NUCLEOTIDE SEQUENCE</scope>
    <source>
        <strain evidence="1">UK204</strain>
    </source>
</reference>
<dbReference type="EMBL" id="CAJVPQ010001616">
    <property type="protein sequence ID" value="CAG8561583.1"/>
    <property type="molecule type" value="Genomic_DNA"/>
</dbReference>
<evidence type="ECO:0000313" key="2">
    <source>
        <dbReference type="Proteomes" id="UP000789570"/>
    </source>
</evidence>
<name>A0A9N9FW38_9GLOM</name>
<proteinExistence type="predicted"/>
<evidence type="ECO:0000313" key="1">
    <source>
        <dbReference type="EMBL" id="CAG8561583.1"/>
    </source>
</evidence>
<comment type="caution">
    <text evidence="1">The sequence shown here is derived from an EMBL/GenBank/DDBJ whole genome shotgun (WGS) entry which is preliminary data.</text>
</comment>
<organism evidence="1 2">
    <name type="scientific">Funneliformis caledonium</name>
    <dbReference type="NCBI Taxonomy" id="1117310"/>
    <lineage>
        <taxon>Eukaryota</taxon>
        <taxon>Fungi</taxon>
        <taxon>Fungi incertae sedis</taxon>
        <taxon>Mucoromycota</taxon>
        <taxon>Glomeromycotina</taxon>
        <taxon>Glomeromycetes</taxon>
        <taxon>Glomerales</taxon>
        <taxon>Glomeraceae</taxon>
        <taxon>Funneliformis</taxon>
    </lineage>
</organism>
<dbReference type="Proteomes" id="UP000789570">
    <property type="component" value="Unassembled WGS sequence"/>
</dbReference>
<keyword evidence="2" id="KW-1185">Reference proteome</keyword>